<name>A0A7S6WP52_9SPIR</name>
<dbReference type="EMBL" id="CP061839">
    <property type="protein sequence ID" value="QOW60734.1"/>
    <property type="molecule type" value="Genomic_DNA"/>
</dbReference>
<gene>
    <name evidence="2" type="ORF">IFE08_13250</name>
</gene>
<evidence type="ECO:0000313" key="2">
    <source>
        <dbReference type="EMBL" id="QOW60734.1"/>
    </source>
</evidence>
<evidence type="ECO:0000313" key="3">
    <source>
        <dbReference type="Proteomes" id="UP000593915"/>
    </source>
</evidence>
<dbReference type="InterPro" id="IPR050336">
    <property type="entry name" value="Chromosome_partition/occlusion"/>
</dbReference>
<dbReference type="SMART" id="SM00470">
    <property type="entry name" value="ParB"/>
    <property type="match status" value="1"/>
</dbReference>
<dbReference type="GO" id="GO:0007059">
    <property type="term" value="P:chromosome segregation"/>
    <property type="evidence" value="ECO:0007669"/>
    <property type="project" value="TreeGrafter"/>
</dbReference>
<dbReference type="CDD" id="cd16410">
    <property type="entry name" value="ParB_N_like"/>
    <property type="match status" value="1"/>
</dbReference>
<dbReference type="PANTHER" id="PTHR33375">
    <property type="entry name" value="CHROMOSOME-PARTITIONING PROTEIN PARB-RELATED"/>
    <property type="match status" value="1"/>
</dbReference>
<dbReference type="Gene3D" id="3.90.1530.10">
    <property type="entry name" value="Conserved hypothetical protein from pyrococcus furiosus pfu- 392566-001, ParB domain"/>
    <property type="match status" value="1"/>
</dbReference>
<dbReference type="InterPro" id="IPR003115">
    <property type="entry name" value="ParB_N"/>
</dbReference>
<reference evidence="2 3" key="1">
    <citation type="submission" date="2020-09" db="EMBL/GenBank/DDBJ databases">
        <title>Characterization of Treponema spp. from bovine digital dermatitis in Korea.</title>
        <authorList>
            <person name="Espiritu H.M."/>
            <person name="Cho Y.I."/>
            <person name="Mamuad L."/>
        </authorList>
    </citation>
    <scope>NUCLEOTIDE SEQUENCE [LARGE SCALE GENOMIC DNA]</scope>
    <source>
        <strain evidence="2 3">KS1</strain>
    </source>
</reference>
<dbReference type="SUPFAM" id="SSF110849">
    <property type="entry name" value="ParB/Sulfiredoxin"/>
    <property type="match status" value="1"/>
</dbReference>
<dbReference type="RefSeq" id="WP_024466764.1">
    <property type="nucleotide sequence ID" value="NZ_CP061839.1"/>
</dbReference>
<dbReference type="PANTHER" id="PTHR33375:SF1">
    <property type="entry name" value="CHROMOSOME-PARTITIONING PROTEIN PARB-RELATED"/>
    <property type="match status" value="1"/>
</dbReference>
<dbReference type="InterPro" id="IPR036086">
    <property type="entry name" value="ParB/Sulfiredoxin_sf"/>
</dbReference>
<dbReference type="GO" id="GO:0045881">
    <property type="term" value="P:positive regulation of sporulation resulting in formation of a cellular spore"/>
    <property type="evidence" value="ECO:0007669"/>
    <property type="project" value="TreeGrafter"/>
</dbReference>
<protein>
    <submittedName>
        <fullName evidence="2">ParB N-terminal domain-containing protein</fullName>
    </submittedName>
</protein>
<accession>A0A7S6WP52</accession>
<feature type="domain" description="ParB-like N-terminal" evidence="1">
    <location>
        <begin position="1"/>
        <end position="85"/>
    </location>
</feature>
<dbReference type="Pfam" id="PF02195">
    <property type="entry name" value="ParB_N"/>
    <property type="match status" value="1"/>
</dbReference>
<dbReference type="AlphaFoldDB" id="A0A7S6WP52"/>
<dbReference type="Proteomes" id="UP000593915">
    <property type="component" value="Chromosome"/>
</dbReference>
<sequence>MQVEIEGIKIKKRARKELLEIPELAESIKRLGLLTPITIDEHNVLIAGQRRLEAAKLLGWKTITANVVSAEDEAAALEMEIEENIQRHQFTDEELLNAFTRLNRIRQPNIFIRIWNAIKNFFKRLFGKKE</sequence>
<dbReference type="GO" id="GO:0005694">
    <property type="term" value="C:chromosome"/>
    <property type="evidence" value="ECO:0007669"/>
    <property type="project" value="TreeGrafter"/>
</dbReference>
<organism evidence="2 3">
    <name type="scientific">Treponema pedis</name>
    <dbReference type="NCBI Taxonomy" id="409322"/>
    <lineage>
        <taxon>Bacteria</taxon>
        <taxon>Pseudomonadati</taxon>
        <taxon>Spirochaetota</taxon>
        <taxon>Spirochaetia</taxon>
        <taxon>Spirochaetales</taxon>
        <taxon>Treponemataceae</taxon>
        <taxon>Treponema</taxon>
    </lineage>
</organism>
<evidence type="ECO:0000259" key="1">
    <source>
        <dbReference type="SMART" id="SM00470"/>
    </source>
</evidence>
<proteinExistence type="predicted"/>